<evidence type="ECO:0000256" key="5">
    <source>
        <dbReference type="RuleBase" id="RU004106"/>
    </source>
</evidence>
<dbReference type="PROSITE" id="PS00770">
    <property type="entry name" value="AA_TRANSFER_CLASS_4"/>
    <property type="match status" value="1"/>
</dbReference>
<dbReference type="SUPFAM" id="SSF56752">
    <property type="entry name" value="D-aminoacid aminotransferase-like PLP-dependent enzymes"/>
    <property type="match status" value="1"/>
</dbReference>
<dbReference type="InterPro" id="IPR001544">
    <property type="entry name" value="Aminotrans_IV"/>
</dbReference>
<dbReference type="InterPro" id="IPR043131">
    <property type="entry name" value="BCAT-like_N"/>
</dbReference>
<dbReference type="InterPro" id="IPR036038">
    <property type="entry name" value="Aminotransferase-like"/>
</dbReference>
<dbReference type="RefSeq" id="WP_175479822.1">
    <property type="nucleotide sequence ID" value="NZ_FOHO01000003.1"/>
</dbReference>
<evidence type="ECO:0000256" key="1">
    <source>
        <dbReference type="ARBA" id="ARBA00001933"/>
    </source>
</evidence>
<keyword evidence="8" id="KW-1185">Reference proteome</keyword>
<reference evidence="7 8" key="1">
    <citation type="submission" date="2016-10" db="EMBL/GenBank/DDBJ databases">
        <authorList>
            <person name="de Groot N.N."/>
        </authorList>
    </citation>
    <scope>NUCLEOTIDE SEQUENCE [LARGE SCALE GENOMIC DNA]</scope>
    <source>
        <strain evidence="7 8">DSM 17862</strain>
    </source>
</reference>
<gene>
    <name evidence="7" type="ORF">SAMN04489858_103127</name>
</gene>
<dbReference type="InterPro" id="IPR018300">
    <property type="entry name" value="Aminotrans_IV_CS"/>
</dbReference>
<dbReference type="AlphaFoldDB" id="A0A1I0C0B5"/>
<proteinExistence type="inferred from homology"/>
<dbReference type="GO" id="GO:0016829">
    <property type="term" value="F:lyase activity"/>
    <property type="evidence" value="ECO:0007669"/>
    <property type="project" value="UniProtKB-KW"/>
</dbReference>
<sequence length="211" mass="23254">MQIRIPQPVPDGLTIIETMRGAADGSIHLWSLHLDRLRRDCIAVGFALDETRLMALLRGLPTGQPHRLRLTVDATGRPDLTCHPLPPNPPEWRVALSPLRLRRDDPWLRIKSSHRPVYDAARARMPDGVEEVLLLNDDGTPCEGSITNLFLRREGRLLTPPLSAGLLPGVLRRHLIDTGQAVEAAITLDDLRAGGMVMGNALRGLIPAKLV</sequence>
<dbReference type="NCBIfam" id="NF005729">
    <property type="entry name" value="PRK07546.1-3"/>
    <property type="match status" value="1"/>
</dbReference>
<protein>
    <recommendedName>
        <fullName evidence="3">Probable branched-chain-amino-acid aminotransferase</fullName>
    </recommendedName>
</protein>
<dbReference type="Proteomes" id="UP000199180">
    <property type="component" value="Unassembled WGS sequence"/>
</dbReference>
<keyword evidence="7" id="KW-0456">Lyase</keyword>
<evidence type="ECO:0000256" key="2">
    <source>
        <dbReference type="ARBA" id="ARBA00009320"/>
    </source>
</evidence>
<dbReference type="Pfam" id="PF01063">
    <property type="entry name" value="Aminotran_4"/>
    <property type="match status" value="1"/>
</dbReference>
<name>A0A1I0C0B5_9RHOB</name>
<dbReference type="Gene3D" id="3.30.470.10">
    <property type="match status" value="1"/>
</dbReference>
<accession>A0A1I0C0B5</accession>
<organism evidence="7 8">
    <name type="scientific">Paracoccus homiensis</name>
    <dbReference type="NCBI Taxonomy" id="364199"/>
    <lineage>
        <taxon>Bacteria</taxon>
        <taxon>Pseudomonadati</taxon>
        <taxon>Pseudomonadota</taxon>
        <taxon>Alphaproteobacteria</taxon>
        <taxon>Rhodobacterales</taxon>
        <taxon>Paracoccaceae</taxon>
        <taxon>Paracoccus</taxon>
    </lineage>
</organism>
<dbReference type="InterPro" id="IPR043132">
    <property type="entry name" value="BCAT-like_C"/>
</dbReference>
<evidence type="ECO:0000313" key="7">
    <source>
        <dbReference type="EMBL" id="SET12914.1"/>
    </source>
</evidence>
<evidence type="ECO:0000313" key="8">
    <source>
        <dbReference type="Proteomes" id="UP000199180"/>
    </source>
</evidence>
<dbReference type="Gene3D" id="3.20.10.10">
    <property type="entry name" value="D-amino Acid Aminotransferase, subunit A, domain 2"/>
    <property type="match status" value="1"/>
</dbReference>
<evidence type="ECO:0000256" key="3">
    <source>
        <dbReference type="ARBA" id="ARBA00014472"/>
    </source>
</evidence>
<comment type="similarity">
    <text evidence="2 5">Belongs to the class-IV pyridoxal-phosphate-dependent aminotransferase family.</text>
</comment>
<comment type="cofactor">
    <cofactor evidence="1 6">
        <name>pyridoxal 5'-phosphate</name>
        <dbReference type="ChEBI" id="CHEBI:597326"/>
    </cofactor>
</comment>
<evidence type="ECO:0000256" key="4">
    <source>
        <dbReference type="ARBA" id="ARBA00022898"/>
    </source>
</evidence>
<keyword evidence="4 6" id="KW-0663">Pyridoxal phosphate</keyword>
<dbReference type="STRING" id="364199.SAMN04489858_103127"/>
<dbReference type="EMBL" id="FOHO01000003">
    <property type="protein sequence ID" value="SET12914.1"/>
    <property type="molecule type" value="Genomic_DNA"/>
</dbReference>
<evidence type="ECO:0000256" key="6">
    <source>
        <dbReference type="RuleBase" id="RU004516"/>
    </source>
</evidence>